<dbReference type="InterPro" id="IPR012675">
    <property type="entry name" value="Beta-grasp_dom_sf"/>
</dbReference>
<dbReference type="AlphaFoldDB" id="A0A646ILY9"/>
<evidence type="ECO:0000259" key="2">
    <source>
        <dbReference type="PROSITE" id="PS51880"/>
    </source>
</evidence>
<evidence type="ECO:0000313" key="3">
    <source>
        <dbReference type="EMBL" id="MQS10642.1"/>
    </source>
</evidence>
<dbReference type="SUPFAM" id="SSF81271">
    <property type="entry name" value="TGS-like"/>
    <property type="match status" value="1"/>
</dbReference>
<evidence type="ECO:0000256" key="1">
    <source>
        <dbReference type="SAM" id="MobiDB-lite"/>
    </source>
</evidence>
<feature type="region of interest" description="Disordered" evidence="1">
    <location>
        <begin position="1"/>
        <end position="35"/>
    </location>
</feature>
<sequence>ELSEDREIVVFDEDEPHRATGPSTAPSGADAPDPGPLRLPVGATCVDAAYARHGRRAHACVGARVNGRLVPLGTPLRDGDTVRLLLLPEPEPVPGPGADWLEHARTPAARLAIRAWAADRPEPDPAGSRCL</sequence>
<dbReference type="PROSITE" id="PS51880">
    <property type="entry name" value="TGS"/>
    <property type="match status" value="1"/>
</dbReference>
<dbReference type="Proteomes" id="UP000315516">
    <property type="component" value="Unassembled WGS sequence"/>
</dbReference>
<feature type="domain" description="TGS" evidence="2">
    <location>
        <begin position="21"/>
        <end position="86"/>
    </location>
</feature>
<feature type="non-terminal residue" evidence="3">
    <location>
        <position position="1"/>
    </location>
</feature>
<accession>A0A646ILY9</accession>
<name>A0A646ILY9_9ACTN</name>
<protein>
    <submittedName>
        <fullName evidence="3">TGS domain-containing protein</fullName>
    </submittedName>
</protein>
<dbReference type="Gene3D" id="3.10.20.30">
    <property type="match status" value="1"/>
</dbReference>
<organism evidence="3">
    <name type="scientific">Streptomyces alkaliphilus</name>
    <dbReference type="NCBI Taxonomy" id="1472722"/>
    <lineage>
        <taxon>Bacteria</taxon>
        <taxon>Bacillati</taxon>
        <taxon>Actinomycetota</taxon>
        <taxon>Actinomycetes</taxon>
        <taxon>Kitasatosporales</taxon>
        <taxon>Streptomycetaceae</taxon>
        <taxon>Streptomyces</taxon>
    </lineage>
</organism>
<dbReference type="RefSeq" id="WP_153427623.1">
    <property type="nucleotide sequence ID" value="NZ_VJYJ02001791.1"/>
</dbReference>
<dbReference type="InterPro" id="IPR012676">
    <property type="entry name" value="TGS-like"/>
</dbReference>
<feature type="compositionally biased region" description="Low complexity" evidence="1">
    <location>
        <begin position="21"/>
        <end position="32"/>
    </location>
</feature>
<feature type="non-terminal residue" evidence="3">
    <location>
        <position position="131"/>
    </location>
</feature>
<reference evidence="3" key="1">
    <citation type="submission" date="2019-10" db="EMBL/GenBank/DDBJ databases">
        <title>Streptomyces sp. nov., a novel actinobacterium isolated from alkaline environment.</title>
        <authorList>
            <person name="Golinska P."/>
        </authorList>
    </citation>
    <scope>NUCLEOTIDE SEQUENCE</scope>
    <source>
        <strain evidence="3">IF17</strain>
    </source>
</reference>
<dbReference type="Pfam" id="PF02824">
    <property type="entry name" value="TGS"/>
    <property type="match status" value="1"/>
</dbReference>
<dbReference type="EMBL" id="VJYJ02001791">
    <property type="protein sequence ID" value="MQS10642.1"/>
    <property type="molecule type" value="Genomic_DNA"/>
</dbReference>
<comment type="caution">
    <text evidence="3">The sequence shown here is derived from an EMBL/GenBank/DDBJ whole genome shotgun (WGS) entry which is preliminary data.</text>
</comment>
<gene>
    <name evidence="3" type="ORF">FNX48_026815</name>
</gene>
<proteinExistence type="predicted"/>
<dbReference type="InterPro" id="IPR004095">
    <property type="entry name" value="TGS"/>
</dbReference>